<evidence type="ECO:0000313" key="8">
    <source>
        <dbReference type="Proteomes" id="UP000005824"/>
    </source>
</evidence>
<comment type="subcellular location">
    <subcellularLocation>
        <location evidence="1">Cell outer membrane</location>
    </subcellularLocation>
</comment>
<evidence type="ECO:0000256" key="2">
    <source>
        <dbReference type="ARBA" id="ARBA00023136"/>
    </source>
</evidence>
<evidence type="ECO:0000256" key="4">
    <source>
        <dbReference type="PROSITE-ProRule" id="PRU00473"/>
    </source>
</evidence>
<accession>B4D326</accession>
<feature type="transmembrane region" description="Helical" evidence="5">
    <location>
        <begin position="20"/>
        <end position="41"/>
    </location>
</feature>
<dbReference type="Proteomes" id="UP000005824">
    <property type="component" value="Unassembled WGS sequence"/>
</dbReference>
<dbReference type="PANTHER" id="PTHR30329">
    <property type="entry name" value="STATOR ELEMENT OF FLAGELLAR MOTOR COMPLEX"/>
    <property type="match status" value="1"/>
</dbReference>
<evidence type="ECO:0000256" key="3">
    <source>
        <dbReference type="ARBA" id="ARBA00023237"/>
    </source>
</evidence>
<keyword evidence="3" id="KW-0998">Cell outer membrane</keyword>
<dbReference type="InterPro" id="IPR006665">
    <property type="entry name" value="OmpA-like"/>
</dbReference>
<dbReference type="Gene3D" id="3.30.1330.60">
    <property type="entry name" value="OmpA-like domain"/>
    <property type="match status" value="1"/>
</dbReference>
<dbReference type="InterPro" id="IPR006664">
    <property type="entry name" value="OMP_bac"/>
</dbReference>
<reference evidence="7 8" key="1">
    <citation type="journal article" date="2011" name="J. Bacteriol.">
        <title>Genome sequence of Chthoniobacter flavus Ellin428, an aerobic heterotrophic soil bacterium.</title>
        <authorList>
            <person name="Kant R."/>
            <person name="van Passel M.W."/>
            <person name="Palva A."/>
            <person name="Lucas S."/>
            <person name="Lapidus A."/>
            <person name="Glavina Del Rio T."/>
            <person name="Dalin E."/>
            <person name="Tice H."/>
            <person name="Bruce D."/>
            <person name="Goodwin L."/>
            <person name="Pitluck S."/>
            <person name="Larimer F.W."/>
            <person name="Land M.L."/>
            <person name="Hauser L."/>
            <person name="Sangwan P."/>
            <person name="de Vos W.M."/>
            <person name="Janssen P.H."/>
            <person name="Smidt H."/>
        </authorList>
    </citation>
    <scope>NUCLEOTIDE SEQUENCE [LARGE SCALE GENOMIC DNA]</scope>
    <source>
        <strain evidence="7 8">Ellin428</strain>
    </source>
</reference>
<keyword evidence="5" id="KW-1133">Transmembrane helix</keyword>
<dbReference type="eggNOG" id="COG2885">
    <property type="taxonomic scope" value="Bacteria"/>
</dbReference>
<dbReference type="PRINTS" id="PR01021">
    <property type="entry name" value="OMPADOMAIN"/>
</dbReference>
<dbReference type="RefSeq" id="WP_006980639.1">
    <property type="nucleotide sequence ID" value="NZ_ABVL01000009.1"/>
</dbReference>
<dbReference type="CDD" id="cd07185">
    <property type="entry name" value="OmpA_C-like"/>
    <property type="match status" value="1"/>
</dbReference>
<keyword evidence="5" id="KW-0812">Transmembrane</keyword>
<evidence type="ECO:0000256" key="5">
    <source>
        <dbReference type="SAM" id="Phobius"/>
    </source>
</evidence>
<keyword evidence="2 4" id="KW-0472">Membrane</keyword>
<evidence type="ECO:0000313" key="7">
    <source>
        <dbReference type="EMBL" id="EDY19137.1"/>
    </source>
</evidence>
<dbReference type="EMBL" id="ABVL01000009">
    <property type="protein sequence ID" value="EDY19137.1"/>
    <property type="molecule type" value="Genomic_DNA"/>
</dbReference>
<dbReference type="STRING" id="497964.CfE428DRAFT_3314"/>
<keyword evidence="8" id="KW-1185">Reference proteome</keyword>
<dbReference type="SUPFAM" id="SSF103088">
    <property type="entry name" value="OmpA-like"/>
    <property type="match status" value="1"/>
</dbReference>
<protein>
    <submittedName>
        <fullName evidence="7">OmpA/MotB domain protein</fullName>
    </submittedName>
</protein>
<dbReference type="AlphaFoldDB" id="B4D326"/>
<evidence type="ECO:0000259" key="6">
    <source>
        <dbReference type="PROSITE" id="PS51123"/>
    </source>
</evidence>
<sequence>MAQYSTYQSNAAEIPIMRKWLFRALILSLLVHAVLLVFFNFKKLENFGYTTVDRPAITPIKMVRVNITEPPAAESKTETTPKTPVKPIKIEETKPFADEVDLKPSAPDVSPLVPAKPKNLDLSGFETPASSVAALEKQLSAKPGAILDQSLAVGRQPKIKLPAGPKGGEGGVGSDGSIPGRASLNDALGNVGAFNNKPIAMQGGALFEWGKAELLPQAIQNLQKLAQLIRLNPKATFIISGHTDHTGTHEGNLILSQQRADSVRDWLVANLGIDPMRITTVGKADDEAFPNLGPDKSIEEQAPNRRVEIVIKTRGK</sequence>
<dbReference type="InParanoid" id="B4D326"/>
<evidence type="ECO:0000256" key="1">
    <source>
        <dbReference type="ARBA" id="ARBA00004442"/>
    </source>
</evidence>
<dbReference type="PROSITE" id="PS51123">
    <property type="entry name" value="OMPA_2"/>
    <property type="match status" value="1"/>
</dbReference>
<name>B4D326_9BACT</name>
<gene>
    <name evidence="7" type="ORF">CfE428DRAFT_3314</name>
</gene>
<proteinExistence type="predicted"/>
<dbReference type="PANTHER" id="PTHR30329:SF21">
    <property type="entry name" value="LIPOPROTEIN YIAD-RELATED"/>
    <property type="match status" value="1"/>
</dbReference>
<dbReference type="InterPro" id="IPR036737">
    <property type="entry name" value="OmpA-like_sf"/>
</dbReference>
<feature type="domain" description="OmpA-like" evidence="6">
    <location>
        <begin position="194"/>
        <end position="315"/>
    </location>
</feature>
<dbReference type="InterPro" id="IPR050330">
    <property type="entry name" value="Bact_OuterMem_StrucFunc"/>
</dbReference>
<dbReference type="Pfam" id="PF00691">
    <property type="entry name" value="OmpA"/>
    <property type="match status" value="1"/>
</dbReference>
<organism evidence="7 8">
    <name type="scientific">Chthoniobacter flavus Ellin428</name>
    <dbReference type="NCBI Taxonomy" id="497964"/>
    <lineage>
        <taxon>Bacteria</taxon>
        <taxon>Pseudomonadati</taxon>
        <taxon>Verrucomicrobiota</taxon>
        <taxon>Spartobacteria</taxon>
        <taxon>Chthoniobacterales</taxon>
        <taxon>Chthoniobacteraceae</taxon>
        <taxon>Chthoniobacter</taxon>
    </lineage>
</organism>
<comment type="caution">
    <text evidence="7">The sequence shown here is derived from an EMBL/GenBank/DDBJ whole genome shotgun (WGS) entry which is preliminary data.</text>
</comment>
<dbReference type="GO" id="GO:0009279">
    <property type="term" value="C:cell outer membrane"/>
    <property type="evidence" value="ECO:0007669"/>
    <property type="project" value="UniProtKB-SubCell"/>
</dbReference>